<dbReference type="EnsemblProtists" id="EOD08374">
    <property type="protein sequence ID" value="EOD08374"/>
    <property type="gene ID" value="EMIHUDRAFT_68211"/>
</dbReference>
<dbReference type="eggNOG" id="KOG0743">
    <property type="taxonomic scope" value="Eukaryota"/>
</dbReference>
<dbReference type="InterPro" id="IPR050747">
    <property type="entry name" value="Mitochondrial_chaperone_BCS1"/>
</dbReference>
<evidence type="ECO:0000313" key="4">
    <source>
        <dbReference type="EnsemblProtists" id="EOD08374"/>
    </source>
</evidence>
<proteinExistence type="inferred from homology"/>
<evidence type="ECO:0000256" key="2">
    <source>
        <dbReference type="RuleBase" id="RU003651"/>
    </source>
</evidence>
<keyword evidence="2" id="KW-0067">ATP-binding</keyword>
<comment type="similarity">
    <text evidence="1">Belongs to the AAA ATPase family. BCS1 subfamily.</text>
</comment>
<dbReference type="InterPro" id="IPR003959">
    <property type="entry name" value="ATPase_AAA_core"/>
</dbReference>
<dbReference type="PROSITE" id="PS00674">
    <property type="entry name" value="AAA"/>
    <property type="match status" value="1"/>
</dbReference>
<name>A0A0D3IAT9_EMIH1</name>
<dbReference type="OMA" id="HARKECA"/>
<dbReference type="PANTHER" id="PTHR23070">
    <property type="entry name" value="BCS1 AAA-TYPE ATPASE"/>
    <property type="match status" value="1"/>
</dbReference>
<accession>A0A0D3IAT9</accession>
<dbReference type="GeneID" id="17254564"/>
<dbReference type="InterPro" id="IPR027417">
    <property type="entry name" value="P-loop_NTPase"/>
</dbReference>
<reference evidence="5" key="1">
    <citation type="journal article" date="2013" name="Nature">
        <title>Pan genome of the phytoplankton Emiliania underpins its global distribution.</title>
        <authorList>
            <person name="Read B.A."/>
            <person name="Kegel J."/>
            <person name="Klute M.J."/>
            <person name="Kuo A."/>
            <person name="Lefebvre S.C."/>
            <person name="Maumus F."/>
            <person name="Mayer C."/>
            <person name="Miller J."/>
            <person name="Monier A."/>
            <person name="Salamov A."/>
            <person name="Young J."/>
            <person name="Aguilar M."/>
            <person name="Claverie J.M."/>
            <person name="Frickenhaus S."/>
            <person name="Gonzalez K."/>
            <person name="Herman E.K."/>
            <person name="Lin Y.C."/>
            <person name="Napier J."/>
            <person name="Ogata H."/>
            <person name="Sarno A.F."/>
            <person name="Shmutz J."/>
            <person name="Schroeder D."/>
            <person name="de Vargas C."/>
            <person name="Verret F."/>
            <person name="von Dassow P."/>
            <person name="Valentin K."/>
            <person name="Van de Peer Y."/>
            <person name="Wheeler G."/>
            <person name="Dacks J.B."/>
            <person name="Delwiche C.F."/>
            <person name="Dyhrman S.T."/>
            <person name="Glockner G."/>
            <person name="John U."/>
            <person name="Richards T."/>
            <person name="Worden A.Z."/>
            <person name="Zhang X."/>
            <person name="Grigoriev I.V."/>
            <person name="Allen A.E."/>
            <person name="Bidle K."/>
            <person name="Borodovsky M."/>
            <person name="Bowler C."/>
            <person name="Brownlee C."/>
            <person name="Cock J.M."/>
            <person name="Elias M."/>
            <person name="Gladyshev V.N."/>
            <person name="Groth M."/>
            <person name="Guda C."/>
            <person name="Hadaegh A."/>
            <person name="Iglesias-Rodriguez M.D."/>
            <person name="Jenkins J."/>
            <person name="Jones B.M."/>
            <person name="Lawson T."/>
            <person name="Leese F."/>
            <person name="Lindquist E."/>
            <person name="Lobanov A."/>
            <person name="Lomsadze A."/>
            <person name="Malik S.B."/>
            <person name="Marsh M.E."/>
            <person name="Mackinder L."/>
            <person name="Mock T."/>
            <person name="Mueller-Roeber B."/>
            <person name="Pagarete A."/>
            <person name="Parker M."/>
            <person name="Probert I."/>
            <person name="Quesneville H."/>
            <person name="Raines C."/>
            <person name="Rensing S.A."/>
            <person name="Riano-Pachon D.M."/>
            <person name="Richier S."/>
            <person name="Rokitta S."/>
            <person name="Shiraiwa Y."/>
            <person name="Soanes D.M."/>
            <person name="van der Giezen M."/>
            <person name="Wahlund T.M."/>
            <person name="Williams B."/>
            <person name="Wilson W."/>
            <person name="Wolfe G."/>
            <person name="Wurch L.L."/>
        </authorList>
    </citation>
    <scope>NUCLEOTIDE SEQUENCE</scope>
</reference>
<dbReference type="RefSeq" id="XP_005760803.1">
    <property type="nucleotide sequence ID" value="XM_005760746.1"/>
</dbReference>
<dbReference type="InterPro" id="IPR003960">
    <property type="entry name" value="ATPase_AAA_CS"/>
</dbReference>
<dbReference type="STRING" id="2903.R1DI60"/>
<dbReference type="Pfam" id="PF00004">
    <property type="entry name" value="AAA"/>
    <property type="match status" value="1"/>
</dbReference>
<dbReference type="GO" id="GO:0016887">
    <property type="term" value="F:ATP hydrolysis activity"/>
    <property type="evidence" value="ECO:0007669"/>
    <property type="project" value="InterPro"/>
</dbReference>
<dbReference type="InterPro" id="IPR003593">
    <property type="entry name" value="AAA+_ATPase"/>
</dbReference>
<dbReference type="Gene3D" id="3.40.50.300">
    <property type="entry name" value="P-loop containing nucleotide triphosphate hydrolases"/>
    <property type="match status" value="1"/>
</dbReference>
<sequence>MQNQRLTWIAEEKEWVNVGESISFRQFKQLEQTAAQKQQAGDKPDQFLIFELSCGEQDGAERIDAFIRAALDWYKRELARLKDHRRWLYSMVSNDALKRRRPNDELPDFRYKRHALSDHKTFSSLFFPQKDSLLRLLADFERGTGKYAVAGFPQKVGLLLHGPPGTGKTSLIKALAHHTGRSIINVSLAQVQTNTQLADIMYDLTLDVIGGEPSRRRTFSDLIFVIEDIDACSSIVHRPPPPPLPPTMPPAGYHWPPVPPPTPDILNLAGLLDVLDGCVDTPGRMLIMTSNHPEALDPALIRPGRIDRCLLLGYLQLEEAAQMLAHYFSASVSDEQRARLDRSLRCRMTPATMEQLCAEHESIDSLLDELEQCAAGGREGYEGERAAKRLRRDGWAA</sequence>
<dbReference type="Proteomes" id="UP000013827">
    <property type="component" value="Unassembled WGS sequence"/>
</dbReference>
<evidence type="ECO:0000313" key="5">
    <source>
        <dbReference type="Proteomes" id="UP000013827"/>
    </source>
</evidence>
<feature type="domain" description="AAA+ ATPase" evidence="3">
    <location>
        <begin position="154"/>
        <end position="317"/>
    </location>
</feature>
<evidence type="ECO:0000259" key="3">
    <source>
        <dbReference type="SMART" id="SM00382"/>
    </source>
</evidence>
<dbReference type="SMART" id="SM00382">
    <property type="entry name" value="AAA"/>
    <property type="match status" value="1"/>
</dbReference>
<keyword evidence="2" id="KW-0547">Nucleotide-binding</keyword>
<dbReference type="GO" id="GO:0005524">
    <property type="term" value="F:ATP binding"/>
    <property type="evidence" value="ECO:0007669"/>
    <property type="project" value="UniProtKB-KW"/>
</dbReference>
<evidence type="ECO:0000256" key="1">
    <source>
        <dbReference type="ARBA" id="ARBA00007448"/>
    </source>
</evidence>
<dbReference type="AlphaFoldDB" id="A0A0D3IAT9"/>
<dbReference type="PaxDb" id="2903-EOD08374"/>
<keyword evidence="5" id="KW-1185">Reference proteome</keyword>
<reference evidence="4" key="2">
    <citation type="submission" date="2024-10" db="UniProtKB">
        <authorList>
            <consortium name="EnsemblProtists"/>
        </authorList>
    </citation>
    <scope>IDENTIFICATION</scope>
</reference>
<organism evidence="4 5">
    <name type="scientific">Emiliania huxleyi (strain CCMP1516)</name>
    <dbReference type="NCBI Taxonomy" id="280463"/>
    <lineage>
        <taxon>Eukaryota</taxon>
        <taxon>Haptista</taxon>
        <taxon>Haptophyta</taxon>
        <taxon>Prymnesiophyceae</taxon>
        <taxon>Isochrysidales</taxon>
        <taxon>Noelaerhabdaceae</taxon>
        <taxon>Emiliania</taxon>
    </lineage>
</organism>
<protein>
    <recommendedName>
        <fullName evidence="3">AAA+ ATPase domain-containing protein</fullName>
    </recommendedName>
</protein>
<dbReference type="HOGENOM" id="CLU_695293_0_0_1"/>
<dbReference type="KEGG" id="ehx:EMIHUDRAFT_68211"/>
<dbReference type="SUPFAM" id="SSF52540">
    <property type="entry name" value="P-loop containing nucleoside triphosphate hydrolases"/>
    <property type="match status" value="1"/>
</dbReference>